<evidence type="ECO:0000259" key="3">
    <source>
        <dbReference type="Pfam" id="PF04509"/>
    </source>
</evidence>
<dbReference type="AlphaFoldDB" id="A0A2T5G936"/>
<dbReference type="InterPro" id="IPR050992">
    <property type="entry name" value="CheZ_family_phosphatases"/>
</dbReference>
<evidence type="ECO:0000256" key="1">
    <source>
        <dbReference type="ARBA" id="ARBA00022500"/>
    </source>
</evidence>
<feature type="domain" description="CheC-like protein" evidence="3">
    <location>
        <begin position="10"/>
        <end position="44"/>
    </location>
</feature>
<dbReference type="CDD" id="cd17909">
    <property type="entry name" value="CheC_ClassI"/>
    <property type="match status" value="1"/>
</dbReference>
<dbReference type="Proteomes" id="UP000244016">
    <property type="component" value="Unassembled WGS sequence"/>
</dbReference>
<dbReference type="GO" id="GO:0006935">
    <property type="term" value="P:chemotaxis"/>
    <property type="evidence" value="ECO:0007669"/>
    <property type="project" value="UniProtKB-KW"/>
</dbReference>
<proteinExistence type="predicted"/>
<evidence type="ECO:0000256" key="2">
    <source>
        <dbReference type="ARBA" id="ARBA00022801"/>
    </source>
</evidence>
<dbReference type="Pfam" id="PF04509">
    <property type="entry name" value="CheC"/>
    <property type="match status" value="2"/>
</dbReference>
<dbReference type="GO" id="GO:0016787">
    <property type="term" value="F:hydrolase activity"/>
    <property type="evidence" value="ECO:0007669"/>
    <property type="project" value="UniProtKB-KW"/>
</dbReference>
<dbReference type="PANTHER" id="PTHR43693:SF1">
    <property type="entry name" value="PROTEIN PHOSPHATASE CHEZ"/>
    <property type="match status" value="1"/>
</dbReference>
<reference evidence="4 5" key="1">
    <citation type="submission" date="2017-08" db="EMBL/GenBank/DDBJ databases">
        <title>Burning lignite coal seam in the remote Altai Mountains harbors a hydrogen-driven thermophilic microbial community.</title>
        <authorList>
            <person name="Kadnikov V.V."/>
            <person name="Mardanov A.V."/>
            <person name="Ivasenko D."/>
            <person name="Beletsky A.V."/>
            <person name="Karnachuk O.V."/>
            <person name="Ravin N.V."/>
        </authorList>
    </citation>
    <scope>NUCLEOTIDE SEQUENCE [LARGE SCALE GENOMIC DNA]</scope>
    <source>
        <strain evidence="4">AL31</strain>
    </source>
</reference>
<dbReference type="InterPro" id="IPR028976">
    <property type="entry name" value="CheC-like_sf"/>
</dbReference>
<sequence length="215" mass="23360">MTTGRYPPLALDALREIFNIGAHHAARALGELLQVTVWISVPTLREVDFAEVEEIVGGEEPRVGAYLRFQGDLEGSFFFLLSPRDARALARRMTALLAGETEAHPPREDGEGVHFTELEWSALAEIGNILAGNFVATLFSFASLEMRMNVPGLAYDYALAILAEGMLAVGESADEILLGDARLSAGEQEIRGELVFLPHPRSVDVLLAALAVDEE</sequence>
<comment type="caution">
    <text evidence="4">The sequence shown here is derived from an EMBL/GenBank/DDBJ whole genome shotgun (WGS) entry which is preliminary data.</text>
</comment>
<keyword evidence="1" id="KW-0145">Chemotaxis</keyword>
<dbReference type="SUPFAM" id="SSF103039">
    <property type="entry name" value="CheC-like"/>
    <property type="match status" value="1"/>
</dbReference>
<dbReference type="PANTHER" id="PTHR43693">
    <property type="entry name" value="PROTEIN PHOSPHATASE CHEZ"/>
    <property type="match status" value="1"/>
</dbReference>
<protein>
    <submittedName>
        <fullName evidence="4">Chemotaxis protein CheC--inhibitor of MCP methylation</fullName>
    </submittedName>
</protein>
<dbReference type="EMBL" id="PEBW01000002">
    <property type="protein sequence ID" value="PTQ52648.1"/>
    <property type="molecule type" value="Genomic_DNA"/>
</dbReference>
<evidence type="ECO:0000313" key="4">
    <source>
        <dbReference type="EMBL" id="PTQ52648.1"/>
    </source>
</evidence>
<evidence type="ECO:0000313" key="5">
    <source>
        <dbReference type="Proteomes" id="UP000244016"/>
    </source>
</evidence>
<name>A0A2T5G936_9BACL</name>
<dbReference type="InterPro" id="IPR007597">
    <property type="entry name" value="CheC"/>
</dbReference>
<gene>
    <name evidence="4" type="ORF">BLITH_0827</name>
</gene>
<organism evidence="4 5">
    <name type="scientific">Brockia lithotrophica</name>
    <dbReference type="NCBI Taxonomy" id="933949"/>
    <lineage>
        <taxon>Bacteria</taxon>
        <taxon>Bacillati</taxon>
        <taxon>Bacillota</taxon>
        <taxon>Bacilli</taxon>
        <taxon>Bacillales</taxon>
        <taxon>Bacillales Family X. Incertae Sedis</taxon>
        <taxon>Brockia</taxon>
    </lineage>
</organism>
<keyword evidence="2" id="KW-0378">Hydrolase</keyword>
<dbReference type="Gene3D" id="3.40.1550.10">
    <property type="entry name" value="CheC-like"/>
    <property type="match status" value="1"/>
</dbReference>
<accession>A0A2T5G936</accession>
<feature type="domain" description="CheC-like protein" evidence="3">
    <location>
        <begin position="118"/>
        <end position="153"/>
    </location>
</feature>